<reference evidence="6 7" key="2">
    <citation type="submission" date="2019-09" db="EMBL/GenBank/DDBJ databases">
        <authorList>
            <person name="Jin C."/>
        </authorList>
    </citation>
    <scope>NUCLEOTIDE SEQUENCE [LARGE SCALE GENOMIC DNA]</scope>
    <source>
        <strain evidence="6 7">BN140078</strain>
    </source>
</reference>
<evidence type="ECO:0000259" key="5">
    <source>
        <dbReference type="PROSITE" id="PS00622"/>
    </source>
</evidence>
<reference evidence="6 7" key="1">
    <citation type="submission" date="2019-09" db="EMBL/GenBank/DDBJ databases">
        <title>Chitinophaga ginsengihumi sp. nov., isolated from soil of ginseng rhizosphere.</title>
        <authorList>
            <person name="Lee J."/>
        </authorList>
    </citation>
    <scope>NUCLEOTIDE SEQUENCE [LARGE SCALE GENOMIC DNA]</scope>
    <source>
        <strain evidence="6 7">BN140078</strain>
    </source>
</reference>
<evidence type="ECO:0000256" key="4">
    <source>
        <dbReference type="ARBA" id="ARBA00023163"/>
    </source>
</evidence>
<dbReference type="GO" id="GO:0016987">
    <property type="term" value="F:sigma factor activity"/>
    <property type="evidence" value="ECO:0007669"/>
    <property type="project" value="UniProtKB-KW"/>
</dbReference>
<accession>A0A5B2VMU5</accession>
<dbReference type="InterPro" id="IPR014284">
    <property type="entry name" value="RNA_pol_sigma-70_dom"/>
</dbReference>
<dbReference type="Gene3D" id="1.10.10.10">
    <property type="entry name" value="Winged helix-like DNA-binding domain superfamily/Winged helix DNA-binding domain"/>
    <property type="match status" value="1"/>
</dbReference>
<dbReference type="EMBL" id="VUOC01000004">
    <property type="protein sequence ID" value="KAA2239990.1"/>
    <property type="molecule type" value="Genomic_DNA"/>
</dbReference>
<evidence type="ECO:0000256" key="2">
    <source>
        <dbReference type="ARBA" id="ARBA00023015"/>
    </source>
</evidence>
<evidence type="ECO:0000313" key="7">
    <source>
        <dbReference type="Proteomes" id="UP000324611"/>
    </source>
</evidence>
<dbReference type="InterPro" id="IPR000792">
    <property type="entry name" value="Tscrpt_reg_LuxR_C"/>
</dbReference>
<dbReference type="InterPro" id="IPR013249">
    <property type="entry name" value="RNA_pol_sigma70_r4_t2"/>
</dbReference>
<dbReference type="InterPro" id="IPR013324">
    <property type="entry name" value="RNA_pol_sigma_r3/r4-like"/>
</dbReference>
<comment type="similarity">
    <text evidence="1">Belongs to the sigma-70 factor family. ECF subfamily.</text>
</comment>
<evidence type="ECO:0000256" key="3">
    <source>
        <dbReference type="ARBA" id="ARBA00023082"/>
    </source>
</evidence>
<protein>
    <submittedName>
        <fullName evidence="6">RNA polymerase sigma-70 factor</fullName>
    </submittedName>
</protein>
<gene>
    <name evidence="6" type="ORF">F0L74_27815</name>
</gene>
<comment type="caution">
    <text evidence="6">The sequence shown here is derived from an EMBL/GenBank/DDBJ whole genome shotgun (WGS) entry which is preliminary data.</text>
</comment>
<dbReference type="PROSITE" id="PS00622">
    <property type="entry name" value="HTH_LUXR_1"/>
    <property type="match status" value="1"/>
</dbReference>
<dbReference type="PRINTS" id="PR00038">
    <property type="entry name" value="HTHLUXR"/>
</dbReference>
<dbReference type="Gene3D" id="1.10.1740.10">
    <property type="match status" value="1"/>
</dbReference>
<dbReference type="NCBIfam" id="TIGR02937">
    <property type="entry name" value="sigma70-ECF"/>
    <property type="match status" value="1"/>
</dbReference>
<evidence type="ECO:0000256" key="1">
    <source>
        <dbReference type="ARBA" id="ARBA00010641"/>
    </source>
</evidence>
<dbReference type="InterPro" id="IPR014327">
    <property type="entry name" value="RNA_pol_sigma70_bacteroid"/>
</dbReference>
<dbReference type="InterPro" id="IPR013325">
    <property type="entry name" value="RNA_pol_sigma_r2"/>
</dbReference>
<proteinExistence type="inferred from homology"/>
<dbReference type="CDD" id="cd06171">
    <property type="entry name" value="Sigma70_r4"/>
    <property type="match status" value="1"/>
</dbReference>
<dbReference type="NCBIfam" id="TIGR02985">
    <property type="entry name" value="Sig70_bacteroi1"/>
    <property type="match status" value="1"/>
</dbReference>
<dbReference type="PANTHER" id="PTHR43133:SF46">
    <property type="entry name" value="RNA POLYMERASE SIGMA-70 FACTOR ECF SUBFAMILY"/>
    <property type="match status" value="1"/>
</dbReference>
<dbReference type="SUPFAM" id="SSF88946">
    <property type="entry name" value="Sigma2 domain of RNA polymerase sigma factors"/>
    <property type="match status" value="1"/>
</dbReference>
<dbReference type="SUPFAM" id="SSF88659">
    <property type="entry name" value="Sigma3 and sigma4 domains of RNA polymerase sigma factors"/>
    <property type="match status" value="1"/>
</dbReference>
<keyword evidence="7" id="KW-1185">Reference proteome</keyword>
<dbReference type="InterPro" id="IPR036388">
    <property type="entry name" value="WH-like_DNA-bd_sf"/>
</dbReference>
<evidence type="ECO:0000313" key="6">
    <source>
        <dbReference type="EMBL" id="KAA2239990.1"/>
    </source>
</evidence>
<keyword evidence="4" id="KW-0804">Transcription</keyword>
<dbReference type="AlphaFoldDB" id="A0A5B2VMU5"/>
<dbReference type="GO" id="GO:0003677">
    <property type="term" value="F:DNA binding"/>
    <property type="evidence" value="ECO:0007669"/>
    <property type="project" value="InterPro"/>
</dbReference>
<dbReference type="RefSeq" id="WP_149841167.1">
    <property type="nucleotide sequence ID" value="NZ_VUOC01000004.1"/>
</dbReference>
<organism evidence="6 7">
    <name type="scientific">Chitinophaga agrisoli</name>
    <dbReference type="NCBI Taxonomy" id="2607653"/>
    <lineage>
        <taxon>Bacteria</taxon>
        <taxon>Pseudomonadati</taxon>
        <taxon>Bacteroidota</taxon>
        <taxon>Chitinophagia</taxon>
        <taxon>Chitinophagales</taxon>
        <taxon>Chitinophagaceae</taxon>
        <taxon>Chitinophaga</taxon>
    </lineage>
</organism>
<dbReference type="PANTHER" id="PTHR43133">
    <property type="entry name" value="RNA POLYMERASE ECF-TYPE SIGMA FACTO"/>
    <property type="match status" value="1"/>
</dbReference>
<dbReference type="Pfam" id="PF04542">
    <property type="entry name" value="Sigma70_r2"/>
    <property type="match status" value="1"/>
</dbReference>
<sequence>MNTIDAVLVERLHANEVAAFDTLYWKYHEVVYRNILKLVKDPAVAEDILQEVFIKLWEKRQDVKASQSVAGWLFVISFNLSVNYTRKKLREQTLHQKLVALDTDDGLALDRKAVKEVQYHLLEQAIAELSPQRRRIVTLCKLEGKTYDEVASELNISRNTVKEHLSAAMVKLNDYIQKNAEHKYIVLFLLFLNHDW</sequence>
<name>A0A5B2VMU5_9BACT</name>
<dbReference type="GO" id="GO:0006352">
    <property type="term" value="P:DNA-templated transcription initiation"/>
    <property type="evidence" value="ECO:0007669"/>
    <property type="project" value="InterPro"/>
</dbReference>
<dbReference type="Proteomes" id="UP000324611">
    <property type="component" value="Unassembled WGS sequence"/>
</dbReference>
<feature type="domain" description="HTH luxR-type" evidence="5">
    <location>
        <begin position="144"/>
        <end position="171"/>
    </location>
</feature>
<dbReference type="InterPro" id="IPR007627">
    <property type="entry name" value="RNA_pol_sigma70_r2"/>
</dbReference>
<dbReference type="InterPro" id="IPR039425">
    <property type="entry name" value="RNA_pol_sigma-70-like"/>
</dbReference>
<dbReference type="Pfam" id="PF08281">
    <property type="entry name" value="Sigma70_r4_2"/>
    <property type="match status" value="1"/>
</dbReference>
<keyword evidence="2" id="KW-0805">Transcription regulation</keyword>
<keyword evidence="3" id="KW-0731">Sigma factor</keyword>